<organism evidence="1">
    <name type="scientific">Rhizophagus irregularis (strain DAOM 181602 / DAOM 197198 / MUCL 43194)</name>
    <name type="common">Arbuscular mycorrhizal fungus</name>
    <name type="synonym">Glomus intraradices</name>
    <dbReference type="NCBI Taxonomy" id="747089"/>
    <lineage>
        <taxon>Eukaryota</taxon>
        <taxon>Fungi</taxon>
        <taxon>Fungi incertae sedis</taxon>
        <taxon>Mucoromycota</taxon>
        <taxon>Glomeromycotina</taxon>
        <taxon>Glomeromycetes</taxon>
        <taxon>Glomerales</taxon>
        <taxon>Glomeraceae</taxon>
        <taxon>Rhizophagus</taxon>
    </lineage>
</organism>
<sequence length="88" mass="9813">MGIVVFTKPKAVKLSGVNDAVPEVVMKPWQKELIAEFCSTIHVRTKEREIEQKKVLNGYRTCTNRRSIGIMFSSFGQLRGVNSVGSDA</sequence>
<protein>
    <submittedName>
        <fullName evidence="1">Uncharacterized protein</fullName>
    </submittedName>
</protein>
<accession>U9SLA6</accession>
<reference evidence="1" key="1">
    <citation type="submission" date="2013-07" db="EMBL/GenBank/DDBJ databases">
        <title>The genome of an arbuscular mycorrhizal fungus provides insights into the evolution of the oldest plant symbiosis.</title>
        <authorList>
            <consortium name="DOE Joint Genome Institute"/>
            <person name="Tisserant E."/>
            <person name="Malbreil M."/>
            <person name="Kuo A."/>
            <person name="Kohler A."/>
            <person name="Symeonidi A."/>
            <person name="Balestrini R."/>
            <person name="Charron P."/>
            <person name="Duensing N."/>
            <person name="Frei-dit-Frey N."/>
            <person name="Gianinazzi-Pearson V."/>
            <person name="Gilbert B."/>
            <person name="Handa Y."/>
            <person name="Hijri M."/>
            <person name="Kaul R."/>
            <person name="Kawaguchi M."/>
            <person name="Krajinski F."/>
            <person name="Lammers P."/>
            <person name="Lapierre D."/>
            <person name="Masclaux F.G."/>
            <person name="Murat C."/>
            <person name="Morin E."/>
            <person name="Ndikumana S."/>
            <person name="Pagni M."/>
            <person name="Petitpierre D."/>
            <person name="Requena N."/>
            <person name="Rosikiewicz P."/>
            <person name="Riley R."/>
            <person name="Saito K."/>
            <person name="San Clemente H."/>
            <person name="Shapiro H."/>
            <person name="van Tuinen D."/>
            <person name="Becard G."/>
            <person name="Bonfante P."/>
            <person name="Paszkowski U."/>
            <person name="Shachar-Hill Y."/>
            <person name="Young J.P."/>
            <person name="Sanders I.R."/>
            <person name="Henrissat B."/>
            <person name="Rensing S.A."/>
            <person name="Grigoriev I.V."/>
            <person name="Corradi N."/>
            <person name="Roux C."/>
            <person name="Martin F."/>
        </authorList>
    </citation>
    <scope>NUCLEOTIDE SEQUENCE</scope>
    <source>
        <strain evidence="1">DAOM 197198</strain>
    </source>
</reference>
<dbReference type="EMBL" id="KI300234">
    <property type="protein sequence ID" value="ERZ96669.1"/>
    <property type="molecule type" value="Genomic_DNA"/>
</dbReference>
<evidence type="ECO:0000313" key="1">
    <source>
        <dbReference type="EMBL" id="ERZ96669.1"/>
    </source>
</evidence>
<dbReference type="HOGENOM" id="CLU_2470258_0_0_1"/>
<dbReference type="AlphaFoldDB" id="U9SLA6"/>
<name>U9SLA6_RHIID</name>
<gene>
    <name evidence="1" type="ORF">GLOINDRAFT_12366</name>
</gene>
<proteinExistence type="predicted"/>